<keyword evidence="11" id="KW-0675">Receptor</keyword>
<evidence type="ECO:0000256" key="3">
    <source>
        <dbReference type="ARBA" id="ARBA00004141"/>
    </source>
</evidence>
<dbReference type="AlphaFoldDB" id="A0A8C6E0A6"/>
<dbReference type="Proteomes" id="UP000694544">
    <property type="component" value="Unplaced"/>
</dbReference>
<dbReference type="Pfam" id="PF13853">
    <property type="entry name" value="7tm_4"/>
    <property type="match status" value="1"/>
</dbReference>
<accession>A0A8C6E0A6</accession>
<evidence type="ECO:0000256" key="6">
    <source>
        <dbReference type="ARBA" id="ARBA00022725"/>
    </source>
</evidence>
<dbReference type="PANTHER" id="PTHR26450:SF410">
    <property type="entry name" value="OLFACTORY RECEPTOR"/>
    <property type="match status" value="1"/>
</dbReference>
<dbReference type="FunFam" id="1.20.1070.10:FF:000006">
    <property type="entry name" value="Olfactory receptor"/>
    <property type="match status" value="1"/>
</dbReference>
<dbReference type="GeneTree" id="ENSGT01150000286912"/>
<dbReference type="Ensembl" id="ENSMMST00000026224.1">
    <property type="protein sequence ID" value="ENSMMSP00000023705.1"/>
    <property type="gene ID" value="ENSMMSG00000017833.1"/>
</dbReference>
<dbReference type="GO" id="GO:0004984">
    <property type="term" value="F:olfactory receptor activity"/>
    <property type="evidence" value="ECO:0007669"/>
    <property type="project" value="InterPro"/>
</dbReference>
<dbReference type="GO" id="GO:0005886">
    <property type="term" value="C:plasma membrane"/>
    <property type="evidence" value="ECO:0007669"/>
    <property type="project" value="UniProtKB-SubCell"/>
</dbReference>
<dbReference type="SUPFAM" id="SSF81321">
    <property type="entry name" value="Family A G protein-coupled receptor-like"/>
    <property type="match status" value="1"/>
</dbReference>
<organism evidence="14 15">
    <name type="scientific">Moschus moschiferus</name>
    <name type="common">Siberian musk deer</name>
    <name type="synonym">Moschus sibiricus</name>
    <dbReference type="NCBI Taxonomy" id="68415"/>
    <lineage>
        <taxon>Eukaryota</taxon>
        <taxon>Metazoa</taxon>
        <taxon>Chordata</taxon>
        <taxon>Craniata</taxon>
        <taxon>Vertebrata</taxon>
        <taxon>Euteleostomi</taxon>
        <taxon>Mammalia</taxon>
        <taxon>Eutheria</taxon>
        <taxon>Laurasiatheria</taxon>
        <taxon>Artiodactyla</taxon>
        <taxon>Ruminantia</taxon>
        <taxon>Pecora</taxon>
        <taxon>Moschidae</taxon>
        <taxon>Moschus</taxon>
    </lineage>
</organism>
<feature type="transmembrane region" description="Helical" evidence="12">
    <location>
        <begin position="46"/>
        <end position="71"/>
    </location>
</feature>
<dbReference type="InterPro" id="IPR017452">
    <property type="entry name" value="GPCR_Rhodpsn_7TM"/>
</dbReference>
<reference evidence="14" key="2">
    <citation type="submission" date="2025-09" db="UniProtKB">
        <authorList>
            <consortium name="Ensembl"/>
        </authorList>
    </citation>
    <scope>IDENTIFICATION</scope>
</reference>
<comment type="function">
    <text evidence="2">Putative odorant or sperm cell receptor.</text>
</comment>
<dbReference type="PROSITE" id="PS00237">
    <property type="entry name" value="G_PROTEIN_RECEP_F1_1"/>
    <property type="match status" value="1"/>
</dbReference>
<feature type="transmembrane region" description="Helical" evidence="12">
    <location>
        <begin position="83"/>
        <end position="105"/>
    </location>
</feature>
<comment type="function">
    <text evidence="1">Odorant receptor.</text>
</comment>
<evidence type="ECO:0000256" key="2">
    <source>
        <dbReference type="ARBA" id="ARBA00003929"/>
    </source>
</evidence>
<keyword evidence="5 11" id="KW-0812">Transmembrane</keyword>
<evidence type="ECO:0000256" key="10">
    <source>
        <dbReference type="ARBA" id="ARBA00023224"/>
    </source>
</evidence>
<proteinExistence type="inferred from homology"/>
<dbReference type="InterPro" id="IPR000276">
    <property type="entry name" value="GPCR_Rhodpsn"/>
</dbReference>
<keyword evidence="4 12" id="KW-0716">Sensory transduction</keyword>
<evidence type="ECO:0000256" key="11">
    <source>
        <dbReference type="RuleBase" id="RU000688"/>
    </source>
</evidence>
<keyword evidence="6 12" id="KW-0552">Olfaction</keyword>
<dbReference type="PRINTS" id="PR00237">
    <property type="entry name" value="GPCRRHODOPSN"/>
</dbReference>
<feature type="transmembrane region" description="Helical" evidence="12">
    <location>
        <begin position="5"/>
        <end position="26"/>
    </location>
</feature>
<keyword evidence="9 12" id="KW-0472">Membrane</keyword>
<comment type="similarity">
    <text evidence="11">Belongs to the G-protein coupled receptor 1 family.</text>
</comment>
<reference evidence="14" key="1">
    <citation type="submission" date="2025-08" db="UniProtKB">
        <authorList>
            <consortium name="Ensembl"/>
        </authorList>
    </citation>
    <scope>IDENTIFICATION</scope>
</reference>
<feature type="transmembrane region" description="Helical" evidence="12">
    <location>
        <begin position="262"/>
        <end position="284"/>
    </location>
</feature>
<keyword evidence="8 11" id="KW-0297">G-protein coupled receptor</keyword>
<dbReference type="Gene3D" id="1.20.1070.10">
    <property type="entry name" value="Rhodopsin 7-helix transmembrane proteins"/>
    <property type="match status" value="1"/>
</dbReference>
<sequence>MGLHVFVIFVIFNLDRIIFWIMLYYNRSNLQLTTFLLLGIPGLEDAHLWISIPFCLVYLLSLMGNVALLLIIKTDRKLHEPMYLFLCMLSVTDLMLTSSTLPKTLSLFWFNDREIYFEACLTQMYFIHSLSTMESGFILAMAFDRFIAICHPLRHSTILTPAVIIGLGLLIVFRGAVLLSPHPFLLRWLSYCKTNVISHTYCEFMALIKLIACAETRIHRAYSLIVAFLTGGVDFILIICSHVLILHTVFHLPSKDARLKTLGTCGSHVCVILVSYTPAFFSFLTHRFGHHVAPHVHISVANIYLLVPPMVNPIIYGVRTKKIRDRFLQFFKVSELNLFYT</sequence>
<evidence type="ECO:0000259" key="13">
    <source>
        <dbReference type="PROSITE" id="PS50262"/>
    </source>
</evidence>
<feature type="transmembrane region" description="Helical" evidence="12">
    <location>
        <begin position="158"/>
        <end position="179"/>
    </location>
</feature>
<protein>
    <recommendedName>
        <fullName evidence="12">Olfactory receptor</fullName>
    </recommendedName>
</protein>
<feature type="transmembrane region" description="Helical" evidence="12">
    <location>
        <begin position="224"/>
        <end position="250"/>
    </location>
</feature>
<comment type="subcellular location">
    <subcellularLocation>
        <location evidence="12">Cell membrane</location>
        <topology evidence="12">Multi-pass membrane protein</topology>
    </subcellularLocation>
    <subcellularLocation>
        <location evidence="3">Membrane</location>
        <topology evidence="3">Multi-pass membrane protein</topology>
    </subcellularLocation>
</comment>
<evidence type="ECO:0000256" key="12">
    <source>
        <dbReference type="RuleBase" id="RU363047"/>
    </source>
</evidence>
<evidence type="ECO:0000256" key="9">
    <source>
        <dbReference type="ARBA" id="ARBA00023136"/>
    </source>
</evidence>
<keyword evidence="12" id="KW-1003">Cell membrane</keyword>
<feature type="domain" description="G-protein coupled receptors family 1 profile" evidence="13">
    <location>
        <begin position="64"/>
        <end position="316"/>
    </location>
</feature>
<evidence type="ECO:0000256" key="5">
    <source>
        <dbReference type="ARBA" id="ARBA00022692"/>
    </source>
</evidence>
<keyword evidence="15" id="KW-1185">Reference proteome</keyword>
<dbReference type="GO" id="GO:0004930">
    <property type="term" value="F:G protein-coupled receptor activity"/>
    <property type="evidence" value="ECO:0007669"/>
    <property type="project" value="UniProtKB-KW"/>
</dbReference>
<dbReference type="SMART" id="SM01381">
    <property type="entry name" value="7TM_GPCR_Srsx"/>
    <property type="match status" value="1"/>
</dbReference>
<dbReference type="InterPro" id="IPR050402">
    <property type="entry name" value="OR51/52/56-like"/>
</dbReference>
<evidence type="ECO:0000256" key="4">
    <source>
        <dbReference type="ARBA" id="ARBA00022606"/>
    </source>
</evidence>
<keyword evidence="7 12" id="KW-1133">Transmembrane helix</keyword>
<dbReference type="CDD" id="cd15951">
    <property type="entry name" value="7tmA_OR52R_52L-like"/>
    <property type="match status" value="1"/>
</dbReference>
<dbReference type="PANTHER" id="PTHR26450">
    <property type="entry name" value="OLFACTORY RECEPTOR 56B1-RELATED"/>
    <property type="match status" value="1"/>
</dbReference>
<evidence type="ECO:0000313" key="15">
    <source>
        <dbReference type="Proteomes" id="UP000694544"/>
    </source>
</evidence>
<dbReference type="PROSITE" id="PS50262">
    <property type="entry name" value="G_PROTEIN_RECEP_F1_2"/>
    <property type="match status" value="1"/>
</dbReference>
<dbReference type="PRINTS" id="PR00245">
    <property type="entry name" value="OLFACTORYR"/>
</dbReference>
<keyword evidence="10 11" id="KW-0807">Transducer</keyword>
<evidence type="ECO:0000256" key="7">
    <source>
        <dbReference type="ARBA" id="ARBA00022989"/>
    </source>
</evidence>
<name>A0A8C6E0A6_MOSMO</name>
<evidence type="ECO:0000256" key="8">
    <source>
        <dbReference type="ARBA" id="ARBA00023040"/>
    </source>
</evidence>
<feature type="transmembrane region" description="Helical" evidence="12">
    <location>
        <begin position="296"/>
        <end position="318"/>
    </location>
</feature>
<dbReference type="InterPro" id="IPR000725">
    <property type="entry name" value="Olfact_rcpt"/>
</dbReference>
<evidence type="ECO:0000256" key="1">
    <source>
        <dbReference type="ARBA" id="ARBA00002936"/>
    </source>
</evidence>
<feature type="transmembrane region" description="Helical" evidence="12">
    <location>
        <begin position="125"/>
        <end position="146"/>
    </location>
</feature>
<evidence type="ECO:0000313" key="14">
    <source>
        <dbReference type="Ensembl" id="ENSMMSP00000023705.1"/>
    </source>
</evidence>